<reference evidence="7" key="1">
    <citation type="submission" date="2023-10" db="EMBL/GenBank/DDBJ databases">
        <authorList>
            <person name="Chen Y."/>
            <person name="Shah S."/>
            <person name="Dougan E. K."/>
            <person name="Thang M."/>
            <person name="Chan C."/>
        </authorList>
    </citation>
    <scope>NUCLEOTIDE SEQUENCE [LARGE SCALE GENOMIC DNA]</scope>
</reference>
<evidence type="ECO:0000256" key="3">
    <source>
        <dbReference type="ARBA" id="ARBA00022692"/>
    </source>
</evidence>
<evidence type="ECO:0000256" key="5">
    <source>
        <dbReference type="ARBA" id="ARBA00023136"/>
    </source>
</evidence>
<protein>
    <recommendedName>
        <fullName evidence="9">H(+)-exporting diphosphatase</fullName>
    </recommendedName>
</protein>
<evidence type="ECO:0000256" key="2">
    <source>
        <dbReference type="ARBA" id="ARBA00007262"/>
    </source>
</evidence>
<gene>
    <name evidence="7" type="ORF">PCOR1329_LOCUS26105</name>
</gene>
<organism evidence="7 8">
    <name type="scientific">Prorocentrum cordatum</name>
    <dbReference type="NCBI Taxonomy" id="2364126"/>
    <lineage>
        <taxon>Eukaryota</taxon>
        <taxon>Sar</taxon>
        <taxon>Alveolata</taxon>
        <taxon>Dinophyceae</taxon>
        <taxon>Prorocentrales</taxon>
        <taxon>Prorocentraceae</taxon>
        <taxon>Prorocentrum</taxon>
    </lineage>
</organism>
<evidence type="ECO:0000313" key="7">
    <source>
        <dbReference type="EMBL" id="CAK0826168.1"/>
    </source>
</evidence>
<evidence type="ECO:0000256" key="1">
    <source>
        <dbReference type="ARBA" id="ARBA00004141"/>
    </source>
</evidence>
<keyword evidence="4 6" id="KW-1133">Transmembrane helix</keyword>
<keyword evidence="5 6" id="KW-0472">Membrane</keyword>
<evidence type="ECO:0000256" key="6">
    <source>
        <dbReference type="SAM" id="Phobius"/>
    </source>
</evidence>
<comment type="similarity">
    <text evidence="2">Belongs to the IFI6/IFI27 family.</text>
</comment>
<dbReference type="Gene3D" id="6.10.110.10">
    <property type="match status" value="1"/>
</dbReference>
<evidence type="ECO:0000256" key="4">
    <source>
        <dbReference type="ARBA" id="ARBA00022989"/>
    </source>
</evidence>
<proteinExistence type="inferred from homology"/>
<comment type="caution">
    <text evidence="7">The sequence shown here is derived from an EMBL/GenBank/DDBJ whole genome shotgun (WGS) entry which is preliminary data.</text>
</comment>
<dbReference type="InterPro" id="IPR038213">
    <property type="entry name" value="IFI6/IFI27-like_sf"/>
</dbReference>
<dbReference type="Pfam" id="PF06140">
    <property type="entry name" value="Ifi-6-16"/>
    <property type="match status" value="1"/>
</dbReference>
<evidence type="ECO:0000313" key="8">
    <source>
        <dbReference type="Proteomes" id="UP001189429"/>
    </source>
</evidence>
<dbReference type="PANTHER" id="PTHR16932:SF18">
    <property type="entry name" value="INTERFERON, ALPHA-INDUCIBLE PROTEIN 27-LIKE 2"/>
    <property type="match status" value="1"/>
</dbReference>
<dbReference type="InterPro" id="IPR009311">
    <property type="entry name" value="IFI6/IFI27-like"/>
</dbReference>
<name>A0ABN9S323_9DINO</name>
<evidence type="ECO:0008006" key="9">
    <source>
        <dbReference type="Google" id="ProtNLM"/>
    </source>
</evidence>
<comment type="subcellular location">
    <subcellularLocation>
        <location evidence="1">Membrane</location>
        <topology evidence="1">Multi-pass membrane protein</topology>
    </subcellularLocation>
</comment>
<keyword evidence="3 6" id="KW-0812">Transmembrane</keyword>
<accession>A0ABN9S323</accession>
<dbReference type="Proteomes" id="UP001189429">
    <property type="component" value="Unassembled WGS sequence"/>
</dbReference>
<dbReference type="EMBL" id="CAUYUJ010009224">
    <property type="protein sequence ID" value="CAK0826168.1"/>
    <property type="molecule type" value="Genomic_DNA"/>
</dbReference>
<feature type="transmembrane region" description="Helical" evidence="6">
    <location>
        <begin position="50"/>
        <end position="73"/>
    </location>
</feature>
<sequence length="111" mass="10717">MAAGLAVLSAAGFGAAGVTSGSLASAWQATMVGGAVTKGSTVALLQSVSMGGLGLAQGVVVTGGLAVGFAAFCDRVGQLEGRLEGLAVQTARWATETAVVIGGRVVELDLP</sequence>
<dbReference type="PANTHER" id="PTHR16932">
    <property type="entry name" value="INTERFERON ALPHA-INDUCIBLE PROTEIN 27"/>
    <property type="match status" value="1"/>
</dbReference>
<keyword evidence="8" id="KW-1185">Reference proteome</keyword>